<dbReference type="EMBL" id="ONZQ02000002">
    <property type="protein sequence ID" value="SPN98900.1"/>
    <property type="molecule type" value="Genomic_DNA"/>
</dbReference>
<evidence type="ECO:0000256" key="2">
    <source>
        <dbReference type="ARBA" id="ARBA00022692"/>
    </source>
</evidence>
<evidence type="ECO:0000256" key="5">
    <source>
        <dbReference type="ARBA" id="ARBA00038359"/>
    </source>
</evidence>
<evidence type="ECO:0000313" key="9">
    <source>
        <dbReference type="EMBL" id="SPN98900.1"/>
    </source>
</evidence>
<feature type="region of interest" description="Disordered" evidence="6">
    <location>
        <begin position="327"/>
        <end position="369"/>
    </location>
</feature>
<feature type="region of interest" description="Disordered" evidence="6">
    <location>
        <begin position="283"/>
        <end position="311"/>
    </location>
</feature>
<keyword evidence="10" id="KW-1185">Reference proteome</keyword>
<evidence type="ECO:0000256" key="1">
    <source>
        <dbReference type="ARBA" id="ARBA00004141"/>
    </source>
</evidence>
<dbReference type="PANTHER" id="PTHR33048:SF96">
    <property type="entry name" value="INTEGRAL MEMBRANE PROTEIN"/>
    <property type="match status" value="1"/>
</dbReference>
<gene>
    <name evidence="9" type="ORF">DNG_01939</name>
</gene>
<comment type="subcellular location">
    <subcellularLocation>
        <location evidence="1">Membrane</location>
        <topology evidence="1">Multi-pass membrane protein</topology>
    </subcellularLocation>
</comment>
<feature type="transmembrane region" description="Helical" evidence="7">
    <location>
        <begin position="94"/>
        <end position="119"/>
    </location>
</feature>
<evidence type="ECO:0000256" key="7">
    <source>
        <dbReference type="SAM" id="Phobius"/>
    </source>
</evidence>
<dbReference type="GO" id="GO:0016020">
    <property type="term" value="C:membrane"/>
    <property type="evidence" value="ECO:0007669"/>
    <property type="project" value="UniProtKB-SubCell"/>
</dbReference>
<reference evidence="9" key="1">
    <citation type="submission" date="2018-03" db="EMBL/GenBank/DDBJ databases">
        <authorList>
            <person name="Guldener U."/>
        </authorList>
    </citation>
    <scope>NUCLEOTIDE SEQUENCE</scope>
</reference>
<feature type="region of interest" description="Disordered" evidence="6">
    <location>
        <begin position="402"/>
        <end position="422"/>
    </location>
</feature>
<evidence type="ECO:0000256" key="4">
    <source>
        <dbReference type="ARBA" id="ARBA00023136"/>
    </source>
</evidence>
<feature type="transmembrane region" description="Helical" evidence="7">
    <location>
        <begin position="211"/>
        <end position="229"/>
    </location>
</feature>
<comment type="similarity">
    <text evidence="5">Belongs to the SAT4 family.</text>
</comment>
<feature type="transmembrane region" description="Helical" evidence="7">
    <location>
        <begin position="168"/>
        <end position="190"/>
    </location>
</feature>
<feature type="transmembrane region" description="Helical" evidence="7">
    <location>
        <begin position="249"/>
        <end position="268"/>
    </location>
</feature>
<keyword evidence="4 7" id="KW-0472">Membrane</keyword>
<dbReference type="Pfam" id="PF20684">
    <property type="entry name" value="Fung_rhodopsin"/>
    <property type="match status" value="1"/>
</dbReference>
<keyword evidence="2 7" id="KW-0812">Transmembrane</keyword>
<dbReference type="InterPro" id="IPR052337">
    <property type="entry name" value="SAT4-like"/>
</dbReference>
<accession>A0AAE8MU16</accession>
<dbReference type="Proteomes" id="UP001187682">
    <property type="component" value="Unassembled WGS sequence"/>
</dbReference>
<sequence length="422" mass="46454">MADPHLDLSEYNGAALVATSIAFLALSWTSVILRGYVRIFMTNGLQPDDWLMIVAQLNFTVSCTFILLGVGRGLGRHNQALDQATEIDSLKWQALATATYIINMMFIKLSIGIFLLRLAVQKVYRYILWASLVIITIWSLVLFFWNIFQCKPVEAQWDYAMIGGECVSITEVVAAAYALSVMTILSDWLYALLPIPMLWKVDMTRQAKLTVILILGLGIFASIATLIRLKFLADLEQTDDILFAGTDAMVWTLVEPGVAIVAASLATIRPLLRAMRIRGFDSTGRSGAKSGGVRSGTSRSTPGVGSTLDRIENQYLGRNDGTVELDHFRVADGPGPDIKTHVRNYSRPQGIRRAPEAQEEGRGPNFDKNELYVVDTRQQRRGSDFGTAYGYDEGDTSLSSFDLGHDAESQHSGRVGLGPGGF</sequence>
<feature type="transmembrane region" description="Helical" evidence="7">
    <location>
        <begin position="49"/>
        <end position="74"/>
    </location>
</feature>
<feature type="transmembrane region" description="Helical" evidence="7">
    <location>
        <begin position="14"/>
        <end position="37"/>
    </location>
</feature>
<proteinExistence type="inferred from homology"/>
<dbReference type="AlphaFoldDB" id="A0AAE8MU16"/>
<feature type="compositionally biased region" description="Basic and acidic residues" evidence="6">
    <location>
        <begin position="353"/>
        <end position="369"/>
    </location>
</feature>
<evidence type="ECO:0000259" key="8">
    <source>
        <dbReference type="Pfam" id="PF20684"/>
    </source>
</evidence>
<feature type="transmembrane region" description="Helical" evidence="7">
    <location>
        <begin position="126"/>
        <end position="148"/>
    </location>
</feature>
<feature type="domain" description="Rhodopsin" evidence="8">
    <location>
        <begin position="33"/>
        <end position="273"/>
    </location>
</feature>
<keyword evidence="3 7" id="KW-1133">Transmembrane helix</keyword>
<dbReference type="InterPro" id="IPR049326">
    <property type="entry name" value="Rhodopsin_dom_fungi"/>
</dbReference>
<dbReference type="PANTHER" id="PTHR33048">
    <property type="entry name" value="PTH11-LIKE INTEGRAL MEMBRANE PROTEIN (AFU_ORTHOLOGUE AFUA_5G11245)"/>
    <property type="match status" value="1"/>
</dbReference>
<evidence type="ECO:0000313" key="10">
    <source>
        <dbReference type="Proteomes" id="UP001187682"/>
    </source>
</evidence>
<comment type="caution">
    <text evidence="9">The sequence shown here is derived from an EMBL/GenBank/DDBJ whole genome shotgun (WGS) entry which is preliminary data.</text>
</comment>
<evidence type="ECO:0000256" key="3">
    <source>
        <dbReference type="ARBA" id="ARBA00022989"/>
    </source>
</evidence>
<evidence type="ECO:0000256" key="6">
    <source>
        <dbReference type="SAM" id="MobiDB-lite"/>
    </source>
</evidence>
<name>A0AAE8MU16_9PEZI</name>
<protein>
    <submittedName>
        <fullName evidence="9">Related to integral membrane protein pth11</fullName>
    </submittedName>
</protein>
<organism evidence="9 10">
    <name type="scientific">Cephalotrichum gorgonifer</name>
    <dbReference type="NCBI Taxonomy" id="2041049"/>
    <lineage>
        <taxon>Eukaryota</taxon>
        <taxon>Fungi</taxon>
        <taxon>Dikarya</taxon>
        <taxon>Ascomycota</taxon>
        <taxon>Pezizomycotina</taxon>
        <taxon>Sordariomycetes</taxon>
        <taxon>Hypocreomycetidae</taxon>
        <taxon>Microascales</taxon>
        <taxon>Microascaceae</taxon>
        <taxon>Cephalotrichum</taxon>
    </lineage>
</organism>